<keyword evidence="2" id="KW-1185">Reference proteome</keyword>
<protein>
    <submittedName>
        <fullName evidence="1">Uncharacterized protein</fullName>
    </submittedName>
</protein>
<dbReference type="EMBL" id="JAOPKB010000001">
    <property type="protein sequence ID" value="MCU4971833.1"/>
    <property type="molecule type" value="Genomic_DNA"/>
</dbReference>
<gene>
    <name evidence="1" type="ORF">OB955_03660</name>
</gene>
<name>A0ABT2QA87_9EURY</name>
<comment type="caution">
    <text evidence="1">The sequence shown here is derived from an EMBL/GenBank/DDBJ whole genome shotgun (WGS) entry which is preliminary data.</text>
</comment>
<proteinExistence type="predicted"/>
<dbReference type="RefSeq" id="WP_338006975.1">
    <property type="nucleotide sequence ID" value="NZ_JAOPKB010000001.1"/>
</dbReference>
<sequence>MGNNKGETAANTILDSVSNDQDVFENVSDTDTVTFDINLTQLRGKARLSVNAPLGVGTDAIDYVKSECEDSVDKRYATKAGRKIGELCIRGDGAIIQADIKDKFER</sequence>
<reference evidence="1 2" key="1">
    <citation type="submission" date="2022-09" db="EMBL/GenBank/DDBJ databases">
        <title>Enrichment on poylsaccharides allowed isolation of novel metabolic and taxonomic groups of Haloarchaea.</title>
        <authorList>
            <person name="Sorokin D.Y."/>
            <person name="Elcheninov A.G."/>
            <person name="Khizhniak T.V."/>
            <person name="Kolganova T.V."/>
            <person name="Kublanov I.V."/>
        </authorList>
    </citation>
    <scope>NUCLEOTIDE SEQUENCE [LARGE SCALE GENOMIC DNA]</scope>
    <source>
        <strain evidence="1 2">AArc-m2/3/4</strain>
    </source>
</reference>
<evidence type="ECO:0000313" key="2">
    <source>
        <dbReference type="Proteomes" id="UP001320972"/>
    </source>
</evidence>
<accession>A0ABT2QA87</accession>
<dbReference type="Proteomes" id="UP001320972">
    <property type="component" value="Unassembled WGS sequence"/>
</dbReference>
<evidence type="ECO:0000313" key="1">
    <source>
        <dbReference type="EMBL" id="MCU4971833.1"/>
    </source>
</evidence>
<organism evidence="1 2">
    <name type="scientific">Natronoglomus mannanivorans</name>
    <dbReference type="NCBI Taxonomy" id="2979990"/>
    <lineage>
        <taxon>Archaea</taxon>
        <taxon>Methanobacteriati</taxon>
        <taxon>Methanobacteriota</taxon>
        <taxon>Stenosarchaea group</taxon>
        <taxon>Halobacteria</taxon>
        <taxon>Halobacteriales</taxon>
        <taxon>Natrialbaceae</taxon>
        <taxon>Natronoglomus</taxon>
    </lineage>
</organism>